<dbReference type="AlphaFoldDB" id="Q5SLV2"/>
<keyword evidence="13 14" id="KW-0002">3D-structure</keyword>
<dbReference type="EnsemblBacteria" id="BAD70014">
    <property type="protein sequence ID" value="BAD70014"/>
    <property type="gene ID" value="BAD70014"/>
</dbReference>
<comment type="similarity">
    <text evidence="9">Belongs to the DHPS family.</text>
</comment>
<evidence type="ECO:0000256" key="1">
    <source>
        <dbReference type="ARBA" id="ARBA00000012"/>
    </source>
</evidence>
<protein>
    <recommendedName>
        <fullName evidence="4 9">Dihydropteroate synthase</fullName>
        <shortName evidence="9">DHPS</shortName>
        <ecNumber evidence="4 9">2.5.1.15</ecNumber>
    </recommendedName>
    <alternativeName>
        <fullName evidence="9">Dihydropteroate pyrophosphorylase</fullName>
    </alternativeName>
</protein>
<dbReference type="HOGENOM" id="CLU_008023_1_3_0"/>
<dbReference type="PROSITE" id="PS50972">
    <property type="entry name" value="PTERIN_BINDING"/>
    <property type="match status" value="1"/>
</dbReference>
<evidence type="ECO:0000256" key="7">
    <source>
        <dbReference type="ARBA" id="ARBA00022842"/>
    </source>
</evidence>
<reference evidence="13" key="2">
    <citation type="submission" date="2006-05" db="PDB data bank">
        <title>Crystal Structure of Dihydropteroate Synthase (FolP) from Thermus thermophilus HB8.</title>
        <authorList>
            <person name="Bagautdinov B."/>
            <person name="Kunishima N."/>
        </authorList>
    </citation>
    <scope>X-RAY CRYSTALLOGRAPHY (1.65 ANGSTROMS)</scope>
</reference>
<dbReference type="KEGG" id="ttj:TTHA0191"/>
<dbReference type="InterPro" id="IPR045031">
    <property type="entry name" value="DHP_synth-like"/>
</dbReference>
<dbReference type="PDBsum" id="2DZB"/>
<dbReference type="UniPathway" id="UPA00077">
    <property type="reaction ID" value="UER00156"/>
</dbReference>
<reference evidence="11 12" key="1">
    <citation type="submission" date="2004-11" db="EMBL/GenBank/DDBJ databases">
        <title>Complete genome sequence of Thermus thermophilus HB8.</title>
        <authorList>
            <person name="Masui R."/>
            <person name="Kurokawa K."/>
            <person name="Nakagawa N."/>
            <person name="Tokunaga F."/>
            <person name="Koyama Y."/>
            <person name="Shibata T."/>
            <person name="Oshima T."/>
            <person name="Yokoyama S."/>
            <person name="Yasunaga T."/>
            <person name="Kuramitsu S."/>
        </authorList>
    </citation>
    <scope>NUCLEOTIDE SEQUENCE [LARGE SCALE GENOMIC DNA]</scope>
    <source>
        <strain evidence="12">ATCC 27634 / DSM 579 / HB8</strain>
    </source>
</reference>
<dbReference type="PDBsum" id="2DZA"/>
<dbReference type="RefSeq" id="WP_011227766.1">
    <property type="nucleotide sequence ID" value="NC_006461.1"/>
</dbReference>
<dbReference type="EMBL" id="AP008226">
    <property type="protein sequence ID" value="BAD70014.1"/>
    <property type="molecule type" value="Genomic_DNA"/>
</dbReference>
<evidence type="ECO:0000256" key="5">
    <source>
        <dbReference type="ARBA" id="ARBA00022679"/>
    </source>
</evidence>
<dbReference type="GO" id="GO:0005829">
    <property type="term" value="C:cytosol"/>
    <property type="evidence" value="ECO:0007669"/>
    <property type="project" value="TreeGrafter"/>
</dbReference>
<evidence type="ECO:0000256" key="9">
    <source>
        <dbReference type="RuleBase" id="RU361205"/>
    </source>
</evidence>
<dbReference type="GO" id="GO:0004156">
    <property type="term" value="F:dihydropteroate synthase activity"/>
    <property type="evidence" value="ECO:0007669"/>
    <property type="project" value="UniProtKB-EC"/>
</dbReference>
<evidence type="ECO:0000313" key="12">
    <source>
        <dbReference type="Proteomes" id="UP000000532"/>
    </source>
</evidence>
<evidence type="ECO:0000256" key="2">
    <source>
        <dbReference type="ARBA" id="ARBA00001946"/>
    </source>
</evidence>
<feature type="domain" description="Pterin-binding" evidence="10">
    <location>
        <begin position="29"/>
        <end position="280"/>
    </location>
</feature>
<dbReference type="PANTHER" id="PTHR20941">
    <property type="entry name" value="FOLATE SYNTHESIS PROTEINS"/>
    <property type="match status" value="1"/>
</dbReference>
<dbReference type="GO" id="GO:0046656">
    <property type="term" value="P:folic acid biosynthetic process"/>
    <property type="evidence" value="ECO:0007669"/>
    <property type="project" value="UniProtKB-KW"/>
</dbReference>
<dbReference type="eggNOG" id="COG0294">
    <property type="taxonomic scope" value="Bacteria"/>
</dbReference>
<dbReference type="SMR" id="Q5SLV2"/>
<evidence type="ECO:0000313" key="11">
    <source>
        <dbReference type="EMBL" id="BAD70014.1"/>
    </source>
</evidence>
<evidence type="ECO:0007829" key="14">
    <source>
        <dbReference type="PDB" id="2DZA"/>
    </source>
</evidence>
<proteinExistence type="evidence at protein level"/>
<dbReference type="InterPro" id="IPR006390">
    <property type="entry name" value="DHP_synth_dom"/>
</dbReference>
<dbReference type="GO" id="GO:0046872">
    <property type="term" value="F:metal ion binding"/>
    <property type="evidence" value="ECO:0007669"/>
    <property type="project" value="UniProtKB-KW"/>
</dbReference>
<dbReference type="PDB" id="2DZB">
    <property type="method" value="X-ray"/>
    <property type="resolution" value="1.90 A"/>
    <property type="chains" value="A/B=1-294"/>
</dbReference>
<dbReference type="InterPro" id="IPR011005">
    <property type="entry name" value="Dihydropteroate_synth-like_sf"/>
</dbReference>
<keyword evidence="7 9" id="KW-0460">Magnesium</keyword>
<dbReference type="PATRIC" id="fig|300852.9.peg.189"/>
<evidence type="ECO:0000256" key="6">
    <source>
        <dbReference type="ARBA" id="ARBA00022723"/>
    </source>
</evidence>
<dbReference type="Proteomes" id="UP000000532">
    <property type="component" value="Chromosome"/>
</dbReference>
<evidence type="ECO:0000256" key="4">
    <source>
        <dbReference type="ARBA" id="ARBA00012458"/>
    </source>
</evidence>
<evidence type="ECO:0007829" key="13">
    <source>
        <dbReference type="PDB" id="2DQW"/>
    </source>
</evidence>
<keyword evidence="6 9" id="KW-0479">Metal-binding</keyword>
<dbReference type="PROSITE" id="PS00792">
    <property type="entry name" value="DHPS_1"/>
    <property type="match status" value="1"/>
</dbReference>
<evidence type="ECO:0007829" key="15">
    <source>
        <dbReference type="PDB" id="2DZB"/>
    </source>
</evidence>
<gene>
    <name evidence="11" type="ordered locus">TTHA0191</name>
</gene>
<dbReference type="CDD" id="cd00739">
    <property type="entry name" value="DHPS"/>
    <property type="match status" value="1"/>
</dbReference>
<keyword evidence="8 9" id="KW-0289">Folate biosynthesis</keyword>
<comment type="cofactor">
    <cofactor evidence="2 9">
        <name>Mg(2+)</name>
        <dbReference type="ChEBI" id="CHEBI:18420"/>
    </cofactor>
</comment>
<dbReference type="PDBsum" id="2DQW"/>
<comment type="function">
    <text evidence="9">Catalyzes the condensation of para-aminobenzoate (pABA) with 6-hydroxymethyl-7,8-dihydropterin diphosphate (DHPt-PP) to form 7,8-dihydropteroate (H2Pte), the immediate precursor of folate derivatives.</text>
</comment>
<dbReference type="Gene3D" id="3.20.20.20">
    <property type="entry name" value="Dihydropteroate synthase-like"/>
    <property type="match status" value="1"/>
</dbReference>
<dbReference type="EvolutionaryTrace" id="Q5SLV2"/>
<comment type="catalytic activity">
    <reaction evidence="1">
        <text>(7,8-dihydropterin-6-yl)methyl diphosphate + 4-aminobenzoate = 7,8-dihydropteroate + diphosphate</text>
        <dbReference type="Rhea" id="RHEA:19949"/>
        <dbReference type="ChEBI" id="CHEBI:17836"/>
        <dbReference type="ChEBI" id="CHEBI:17839"/>
        <dbReference type="ChEBI" id="CHEBI:33019"/>
        <dbReference type="ChEBI" id="CHEBI:72950"/>
        <dbReference type="EC" id="2.5.1.15"/>
    </reaction>
</comment>
<reference evidence="14 15" key="3">
    <citation type="submission" date="2006-09" db="PDB data bank">
        <title>Crystal Structure of Dihydropteroate Synthase (FolP) from Thermus thermophilus HB8.</title>
        <authorList>
            <person name="Bagautdinov B."/>
            <person name="Kunishima N."/>
        </authorList>
    </citation>
    <scope>X-RAY CRYSTALLOGRAPHY (1.65 ANGSTROMS)</scope>
</reference>
<comment type="pathway">
    <text evidence="3 9">Cofactor biosynthesis; tetrahydrofolate biosynthesis; 7,8-dihydrofolate from 2-amino-4-hydroxy-6-hydroxymethyl-7,8-dihydropteridine diphosphate and 4-aminobenzoate: step 1/2.</text>
</comment>
<sequence length="294" mass="31849">MGAPPLGPTIIPPVRTLWLRDRALDLDRVRLLGVLNLTPDSFSDGGRYLDPERALERAREMVAEGADILDLGAESTRPGAAPVPVEEEKRRLLPVLEAVLSLGVPVSVDTRKPEVAEEALKLGAHLLNDVTGLRDERMVALAARHGVAAVVMHMPVPDPATMMAHARYRDVVAEVKAFLEAQARRALSAGVPQVVLDPGFGFGKLLEHNLALLRRLDEIVALGHPVLVGLSRKRTIGELSGVEDPAQRVHGSVAAHLFAVMKGVRLLRVHDVRAHREALGVWEALYGGDRPSRA</sequence>
<dbReference type="PROSITE" id="PS00793">
    <property type="entry name" value="DHPS_2"/>
    <property type="match status" value="1"/>
</dbReference>
<dbReference type="NCBIfam" id="TIGR01496">
    <property type="entry name" value="DHPS"/>
    <property type="match status" value="1"/>
</dbReference>
<dbReference type="PDB" id="2DZA">
    <property type="method" value="X-ray"/>
    <property type="resolution" value="1.90 A"/>
    <property type="chains" value="A/B=1-294"/>
</dbReference>
<dbReference type="EC" id="2.5.1.15" evidence="4 9"/>
<dbReference type="Pfam" id="PF00809">
    <property type="entry name" value="Pterin_bind"/>
    <property type="match status" value="1"/>
</dbReference>
<keyword evidence="12" id="KW-1185">Reference proteome</keyword>
<name>Q5SLV2_THET8</name>
<dbReference type="InterPro" id="IPR000489">
    <property type="entry name" value="Pterin-binding_dom"/>
</dbReference>
<dbReference type="GeneID" id="3168556"/>
<dbReference type="PhylomeDB" id="Q5SLV2"/>
<dbReference type="GO" id="GO:0046654">
    <property type="term" value="P:tetrahydrofolate biosynthetic process"/>
    <property type="evidence" value="ECO:0007669"/>
    <property type="project" value="UniProtKB-UniPathway"/>
</dbReference>
<dbReference type="PANTHER" id="PTHR20941:SF1">
    <property type="entry name" value="FOLIC ACID SYNTHESIS PROTEIN FOL1"/>
    <property type="match status" value="1"/>
</dbReference>
<organism evidence="11 12">
    <name type="scientific">Thermus thermophilus (strain ATCC 27634 / DSM 579 / HB8)</name>
    <dbReference type="NCBI Taxonomy" id="300852"/>
    <lineage>
        <taxon>Bacteria</taxon>
        <taxon>Thermotogati</taxon>
        <taxon>Deinococcota</taxon>
        <taxon>Deinococci</taxon>
        <taxon>Thermales</taxon>
        <taxon>Thermaceae</taxon>
        <taxon>Thermus</taxon>
    </lineage>
</organism>
<dbReference type="SUPFAM" id="SSF51717">
    <property type="entry name" value="Dihydropteroate synthetase-like"/>
    <property type="match status" value="1"/>
</dbReference>
<accession>Q5SLV2</accession>
<dbReference type="PDB" id="2DQW">
    <property type="method" value="X-ray"/>
    <property type="resolution" value="1.65 A"/>
    <property type="chains" value="A/B=1-294"/>
</dbReference>
<evidence type="ECO:0000256" key="3">
    <source>
        <dbReference type="ARBA" id="ARBA00004763"/>
    </source>
</evidence>
<evidence type="ECO:0000259" key="10">
    <source>
        <dbReference type="PROSITE" id="PS50972"/>
    </source>
</evidence>
<evidence type="ECO:0000256" key="8">
    <source>
        <dbReference type="ARBA" id="ARBA00022909"/>
    </source>
</evidence>
<keyword evidence="5 9" id="KW-0808">Transferase</keyword>